<dbReference type="EMBL" id="FOBB01000015">
    <property type="protein sequence ID" value="SEN91925.1"/>
    <property type="molecule type" value="Genomic_DNA"/>
</dbReference>
<reference evidence="3 4" key="1">
    <citation type="submission" date="2016-10" db="EMBL/GenBank/DDBJ databases">
        <authorList>
            <person name="de Groot N.N."/>
        </authorList>
    </citation>
    <scope>NUCLEOTIDE SEQUENCE [LARGE SCALE GENOMIC DNA]</scope>
    <source>
        <strain evidence="3 4">DSM 21039</strain>
    </source>
</reference>
<dbReference type="InterPro" id="IPR032508">
    <property type="entry name" value="FecR_C"/>
</dbReference>
<gene>
    <name evidence="3" type="ORF">SAMN04488505_11535</name>
</gene>
<keyword evidence="4" id="KW-1185">Reference proteome</keyword>
<dbReference type="AlphaFoldDB" id="A0A1H8KGE7"/>
<dbReference type="Gene3D" id="2.60.120.1440">
    <property type="match status" value="1"/>
</dbReference>
<dbReference type="GO" id="GO:0016989">
    <property type="term" value="F:sigma factor antagonist activity"/>
    <property type="evidence" value="ECO:0007669"/>
    <property type="project" value="TreeGrafter"/>
</dbReference>
<evidence type="ECO:0000313" key="4">
    <source>
        <dbReference type="Proteomes" id="UP000198984"/>
    </source>
</evidence>
<dbReference type="PANTHER" id="PTHR30273">
    <property type="entry name" value="PERIPLASMIC SIGNAL SENSOR AND SIGMA FACTOR ACTIVATOR FECR-RELATED"/>
    <property type="match status" value="1"/>
</dbReference>
<evidence type="ECO:0000259" key="1">
    <source>
        <dbReference type="Pfam" id="PF04773"/>
    </source>
</evidence>
<feature type="domain" description="FecR protein" evidence="1">
    <location>
        <begin position="128"/>
        <end position="211"/>
    </location>
</feature>
<dbReference type="Proteomes" id="UP000198984">
    <property type="component" value="Unassembled WGS sequence"/>
</dbReference>
<dbReference type="STRING" id="573321.SAMN04488505_11535"/>
<dbReference type="InterPro" id="IPR006860">
    <property type="entry name" value="FecR"/>
</dbReference>
<dbReference type="Pfam" id="PF04773">
    <property type="entry name" value="FecR"/>
    <property type="match status" value="1"/>
</dbReference>
<proteinExistence type="predicted"/>
<evidence type="ECO:0000313" key="3">
    <source>
        <dbReference type="EMBL" id="SEN91925.1"/>
    </source>
</evidence>
<dbReference type="PANTHER" id="PTHR30273:SF2">
    <property type="entry name" value="PROTEIN FECR"/>
    <property type="match status" value="1"/>
</dbReference>
<dbReference type="Pfam" id="PF16344">
    <property type="entry name" value="FecR_C"/>
    <property type="match status" value="1"/>
</dbReference>
<dbReference type="InterPro" id="IPR012373">
    <property type="entry name" value="Ferrdict_sens_TM"/>
</dbReference>
<protein>
    <submittedName>
        <fullName evidence="3">FecR family protein</fullName>
    </submittedName>
</protein>
<name>A0A1H8KGE7_9BACT</name>
<dbReference type="Gene3D" id="3.55.50.30">
    <property type="match status" value="1"/>
</dbReference>
<organism evidence="3 4">
    <name type="scientific">Chitinophaga rupis</name>
    <dbReference type="NCBI Taxonomy" id="573321"/>
    <lineage>
        <taxon>Bacteria</taxon>
        <taxon>Pseudomonadati</taxon>
        <taxon>Bacteroidota</taxon>
        <taxon>Chitinophagia</taxon>
        <taxon>Chitinophagales</taxon>
        <taxon>Chitinophagaceae</taxon>
        <taxon>Chitinophaga</taxon>
    </lineage>
</organism>
<sequence length="327" mass="36801">MFIQPDFNMSMFHEEHYIRSLFRVFDPFIRLLRKHPPTNRAITVACLALFSTGLAVFQRQLQRSALAEAEVITLQTYDGHILPIVHLGTASTHDAIFTADSTRLTLTAKQSSGRAEWNTLTVPRGYTYSAALTDGSLVRLNAGSSLRFPSIFGPDKREVYMEGEAYFEAQDNANRSFTIHSGQADIIVLGTAFNVNTYDQHIRVSLVSGEVMVNVKGKMTRLKPGLAATIDKQSGQVSVTPFEENIVLAWLDGLQIYVAAPLRDICNALERMYNIRIHIDDPKLLGMHYSVIVNRQRPIQNFLEDLKATRKVHSVFDSMGELHLNFQ</sequence>
<accession>A0A1H8KGE7</accession>
<feature type="domain" description="Protein FecR C-terminal" evidence="2">
    <location>
        <begin position="260"/>
        <end position="313"/>
    </location>
</feature>
<evidence type="ECO:0000259" key="2">
    <source>
        <dbReference type="Pfam" id="PF16344"/>
    </source>
</evidence>